<evidence type="ECO:0000256" key="3">
    <source>
        <dbReference type="ARBA" id="ARBA00022729"/>
    </source>
</evidence>
<keyword evidence="6" id="KW-1185">Reference proteome</keyword>
<dbReference type="Proteomes" id="UP000035352">
    <property type="component" value="Chromosome"/>
</dbReference>
<evidence type="ECO:0000313" key="5">
    <source>
        <dbReference type="EMBL" id="AKJ29826.1"/>
    </source>
</evidence>
<dbReference type="InterPro" id="IPR006059">
    <property type="entry name" value="SBP"/>
</dbReference>
<dbReference type="GO" id="GO:0042956">
    <property type="term" value="P:maltodextrin transmembrane transport"/>
    <property type="evidence" value="ECO:0007669"/>
    <property type="project" value="TreeGrafter"/>
</dbReference>
<comment type="similarity">
    <text evidence="1">Belongs to the bacterial solute-binding protein 1 family.</text>
</comment>
<dbReference type="Gene3D" id="3.40.190.10">
    <property type="entry name" value="Periplasmic binding protein-like II"/>
    <property type="match status" value="2"/>
</dbReference>
<dbReference type="KEGG" id="pbh:AAW51_3135"/>
<dbReference type="OrthoDB" id="9804061at2"/>
<evidence type="ECO:0000256" key="1">
    <source>
        <dbReference type="ARBA" id="ARBA00008520"/>
    </source>
</evidence>
<dbReference type="STRING" id="413882.AAW51_3135"/>
<organism evidence="5 6">
    <name type="scientific">Caldimonas brevitalea</name>
    <dbReference type="NCBI Taxonomy" id="413882"/>
    <lineage>
        <taxon>Bacteria</taxon>
        <taxon>Pseudomonadati</taxon>
        <taxon>Pseudomonadota</taxon>
        <taxon>Betaproteobacteria</taxon>
        <taxon>Burkholderiales</taxon>
        <taxon>Sphaerotilaceae</taxon>
        <taxon>Caldimonas</taxon>
    </lineage>
</organism>
<name>A0A0G3BR49_9BURK</name>
<evidence type="ECO:0000313" key="6">
    <source>
        <dbReference type="Proteomes" id="UP000035352"/>
    </source>
</evidence>
<protein>
    <submittedName>
        <fullName evidence="5">ABC transporter substrate-binding protein</fullName>
    </submittedName>
</protein>
<dbReference type="AlphaFoldDB" id="A0A0G3BR49"/>
<evidence type="ECO:0000256" key="2">
    <source>
        <dbReference type="ARBA" id="ARBA00022448"/>
    </source>
</evidence>
<accession>A0A0G3BR49</accession>
<keyword evidence="3 4" id="KW-0732">Signal</keyword>
<dbReference type="Pfam" id="PF01547">
    <property type="entry name" value="SBP_bac_1"/>
    <property type="match status" value="1"/>
</dbReference>
<dbReference type="CDD" id="cd14750">
    <property type="entry name" value="PBP2_TMBP"/>
    <property type="match status" value="1"/>
</dbReference>
<dbReference type="PANTHER" id="PTHR30061:SF50">
    <property type="entry name" value="MALTOSE_MALTODEXTRIN-BINDING PERIPLASMIC PROTEIN"/>
    <property type="match status" value="1"/>
</dbReference>
<dbReference type="GO" id="GO:0055052">
    <property type="term" value="C:ATP-binding cassette (ABC) transporter complex, substrate-binding subunit-containing"/>
    <property type="evidence" value="ECO:0007669"/>
    <property type="project" value="TreeGrafter"/>
</dbReference>
<dbReference type="EMBL" id="CP011371">
    <property type="protein sequence ID" value="AKJ29826.1"/>
    <property type="molecule type" value="Genomic_DNA"/>
</dbReference>
<reference evidence="5 6" key="1">
    <citation type="submission" date="2015-05" db="EMBL/GenBank/DDBJ databases">
        <authorList>
            <person name="Tang B."/>
            <person name="Yu Y."/>
        </authorList>
    </citation>
    <scope>NUCLEOTIDE SEQUENCE [LARGE SCALE GENOMIC DNA]</scope>
    <source>
        <strain evidence="5 6">DSM 7029</strain>
    </source>
</reference>
<dbReference type="PATRIC" id="fig|413882.6.peg.3270"/>
<sequence length="425" mass="45697">MKHAHRPTLAALLLLALGLHGAAHAASIKISCGAVGQELEMCKQAAQAWAQKSGHEVQVVATPNDASERLALYQQVLSSRSDKIDVFQVDVVWPGMLASHLVDLKRYTQGAEKQHFPSIVANATVGPQLVAMPWFTDAGLLYYRKDLLAKHGQKPPTTWDELSASAKKIQDAERAAGNDKLWGYVWQGRAYEGLTCNALEWVASHGGGTIVDANGKVNVKNPQAIKAVQTAASWVGRISPTAVLNYGEEEARGVFQAGNAVYMRNWPYAWSLSQAEGSAVKGKVGVTMLPTGGAGGRHAATLGGQLLSVSKYSKHPDVAADLVMYMTSAAVQKERALKGSFNPTVSGLYKDADILKVNPFMGELHETFTNAVGRPATVTRSKYNQLSNQFWNAVHEVLSGKAKADAALSRLDATANRLGRGGKWE</sequence>
<feature type="signal peptide" evidence="4">
    <location>
        <begin position="1"/>
        <end position="25"/>
    </location>
</feature>
<keyword evidence="2" id="KW-0813">Transport</keyword>
<proteinExistence type="inferred from homology"/>
<evidence type="ECO:0000256" key="4">
    <source>
        <dbReference type="SAM" id="SignalP"/>
    </source>
</evidence>
<dbReference type="PANTHER" id="PTHR30061">
    <property type="entry name" value="MALTOSE-BINDING PERIPLASMIC PROTEIN"/>
    <property type="match status" value="1"/>
</dbReference>
<gene>
    <name evidence="5" type="primary">thuE</name>
    <name evidence="5" type="ORF">AAW51_3135</name>
</gene>
<dbReference type="GO" id="GO:1901982">
    <property type="term" value="F:maltose binding"/>
    <property type="evidence" value="ECO:0007669"/>
    <property type="project" value="TreeGrafter"/>
</dbReference>
<dbReference type="SUPFAM" id="SSF53850">
    <property type="entry name" value="Periplasmic binding protein-like II"/>
    <property type="match status" value="1"/>
</dbReference>
<feature type="chain" id="PRO_5002551731" evidence="4">
    <location>
        <begin position="26"/>
        <end position="425"/>
    </location>
</feature>
<dbReference type="GO" id="GO:0015768">
    <property type="term" value="P:maltose transport"/>
    <property type="evidence" value="ECO:0007669"/>
    <property type="project" value="TreeGrafter"/>
</dbReference>
<dbReference type="RefSeq" id="WP_047195348.1">
    <property type="nucleotide sequence ID" value="NZ_CP011371.1"/>
</dbReference>